<dbReference type="PANTHER" id="PTHR30537:SF5">
    <property type="entry name" value="HTH-TYPE TRANSCRIPTIONAL ACTIVATOR TTDR-RELATED"/>
    <property type="match status" value="1"/>
</dbReference>
<keyword evidence="3" id="KW-0238">DNA-binding</keyword>
<dbReference type="GO" id="GO:0043565">
    <property type="term" value="F:sequence-specific DNA binding"/>
    <property type="evidence" value="ECO:0007669"/>
    <property type="project" value="TreeGrafter"/>
</dbReference>
<dbReference type="FunFam" id="1.10.10.10:FF:000001">
    <property type="entry name" value="LysR family transcriptional regulator"/>
    <property type="match status" value="1"/>
</dbReference>
<dbReference type="Proteomes" id="UP000494183">
    <property type="component" value="Unassembled WGS sequence"/>
</dbReference>
<dbReference type="InterPro" id="IPR058163">
    <property type="entry name" value="LysR-type_TF_proteobact-type"/>
</dbReference>
<dbReference type="SUPFAM" id="SSF53850">
    <property type="entry name" value="Periplasmic binding protein-like II"/>
    <property type="match status" value="1"/>
</dbReference>
<evidence type="ECO:0000256" key="4">
    <source>
        <dbReference type="ARBA" id="ARBA00023163"/>
    </source>
</evidence>
<name>A0A6S7F7R0_9BURK</name>
<dbReference type="PROSITE" id="PS50931">
    <property type="entry name" value="HTH_LYSR"/>
    <property type="match status" value="1"/>
</dbReference>
<dbReference type="GO" id="GO:0003700">
    <property type="term" value="F:DNA-binding transcription factor activity"/>
    <property type="evidence" value="ECO:0007669"/>
    <property type="project" value="InterPro"/>
</dbReference>
<dbReference type="PRINTS" id="PR00039">
    <property type="entry name" value="HTHLYSR"/>
</dbReference>
<dbReference type="Pfam" id="PF03466">
    <property type="entry name" value="LysR_substrate"/>
    <property type="match status" value="1"/>
</dbReference>
<feature type="domain" description="HTH lysR-type" evidence="5">
    <location>
        <begin position="24"/>
        <end position="81"/>
    </location>
</feature>
<dbReference type="CDD" id="cd08422">
    <property type="entry name" value="PBP2_CrgA_like"/>
    <property type="match status" value="1"/>
</dbReference>
<keyword evidence="2" id="KW-0805">Transcription regulation</keyword>
<dbReference type="InterPro" id="IPR036390">
    <property type="entry name" value="WH_DNA-bd_sf"/>
</dbReference>
<dbReference type="Gene3D" id="3.40.190.290">
    <property type="match status" value="1"/>
</dbReference>
<dbReference type="InterPro" id="IPR005119">
    <property type="entry name" value="LysR_subst-bd"/>
</dbReference>
<dbReference type="SUPFAM" id="SSF46785">
    <property type="entry name" value="Winged helix' DNA-binding domain"/>
    <property type="match status" value="1"/>
</dbReference>
<keyword evidence="7" id="KW-1185">Reference proteome</keyword>
<dbReference type="Gene3D" id="1.10.10.10">
    <property type="entry name" value="Winged helix-like DNA-binding domain superfamily/Winged helix DNA-binding domain"/>
    <property type="match status" value="1"/>
</dbReference>
<evidence type="ECO:0000313" key="7">
    <source>
        <dbReference type="Proteomes" id="UP000494183"/>
    </source>
</evidence>
<evidence type="ECO:0000256" key="1">
    <source>
        <dbReference type="ARBA" id="ARBA00009437"/>
    </source>
</evidence>
<evidence type="ECO:0000256" key="2">
    <source>
        <dbReference type="ARBA" id="ARBA00023015"/>
    </source>
</evidence>
<dbReference type="InterPro" id="IPR036388">
    <property type="entry name" value="WH-like_DNA-bd_sf"/>
</dbReference>
<dbReference type="EMBL" id="CADILH010000009">
    <property type="protein sequence ID" value="CAB3936851.1"/>
    <property type="molecule type" value="Genomic_DNA"/>
</dbReference>
<evidence type="ECO:0000313" key="6">
    <source>
        <dbReference type="EMBL" id="CAB3936851.1"/>
    </source>
</evidence>
<comment type="similarity">
    <text evidence="1">Belongs to the LysR transcriptional regulatory family.</text>
</comment>
<dbReference type="GO" id="GO:0006351">
    <property type="term" value="P:DNA-templated transcription"/>
    <property type="evidence" value="ECO:0007669"/>
    <property type="project" value="TreeGrafter"/>
</dbReference>
<sequence length="345" mass="36543">MRWRPEISGVGGTRAPWDIGMGMDLLAAMRIYVRVVERETMSGAARDLGMGQPAVSERIEKLERFLGATLLLRTGRALKCTEAGRVFYERSQGLLAGAAEAAEAVWSANQEIGGTLRIAAAHCYGEKVVVPTIIAARTEHPGLLVDLVLNDDLVDPAVEGVDLSIRLGSAGDGRYLAYPLGEVDSVLVAAPEYLDRCGRLASGEDLAGHPFIRVKDTFPNGVLPMLDGATGSAVFAPIRTAVTTTHWRAMYDIILGAGGIGVVQQPACAAELASGRLVRLLPDHGLRALPVTALAPAQRPLPRKTRAMIGMLRQAIASRPAGAAAAGLREAACLPRLQTNMSATR</sequence>
<accession>A0A6S7F7R0</accession>
<dbReference type="InterPro" id="IPR000847">
    <property type="entry name" value="LysR_HTH_N"/>
</dbReference>
<proteinExistence type="inferred from homology"/>
<evidence type="ECO:0000259" key="5">
    <source>
        <dbReference type="PROSITE" id="PS50931"/>
    </source>
</evidence>
<gene>
    <name evidence="6" type="primary">dmlR_28</name>
    <name evidence="6" type="ORF">LMG6000_05052</name>
</gene>
<dbReference type="PANTHER" id="PTHR30537">
    <property type="entry name" value="HTH-TYPE TRANSCRIPTIONAL REGULATOR"/>
    <property type="match status" value="1"/>
</dbReference>
<organism evidence="6 7">
    <name type="scientific">Achromobacter insolitus</name>
    <dbReference type="NCBI Taxonomy" id="217204"/>
    <lineage>
        <taxon>Bacteria</taxon>
        <taxon>Pseudomonadati</taxon>
        <taxon>Pseudomonadota</taxon>
        <taxon>Betaproteobacteria</taxon>
        <taxon>Burkholderiales</taxon>
        <taxon>Alcaligenaceae</taxon>
        <taxon>Achromobacter</taxon>
    </lineage>
</organism>
<protein>
    <submittedName>
        <fullName evidence="6">HTH-type transcriptional regulator DmlR</fullName>
    </submittedName>
</protein>
<keyword evidence="4" id="KW-0804">Transcription</keyword>
<dbReference type="Pfam" id="PF00126">
    <property type="entry name" value="HTH_1"/>
    <property type="match status" value="1"/>
</dbReference>
<reference evidence="6 7" key="1">
    <citation type="submission" date="2020-04" db="EMBL/GenBank/DDBJ databases">
        <authorList>
            <person name="De Canck E."/>
        </authorList>
    </citation>
    <scope>NUCLEOTIDE SEQUENCE [LARGE SCALE GENOMIC DNA]</scope>
    <source>
        <strain evidence="6 7">LMG 6000</strain>
    </source>
</reference>
<dbReference type="AlphaFoldDB" id="A0A6S7F7R0"/>
<evidence type="ECO:0000256" key="3">
    <source>
        <dbReference type="ARBA" id="ARBA00023125"/>
    </source>
</evidence>